<dbReference type="GO" id="GO:0050684">
    <property type="term" value="P:regulation of mRNA processing"/>
    <property type="evidence" value="ECO:0007669"/>
    <property type="project" value="InterPro"/>
</dbReference>
<dbReference type="GO" id="GO:0003723">
    <property type="term" value="F:RNA binding"/>
    <property type="evidence" value="ECO:0007669"/>
    <property type="project" value="TreeGrafter"/>
</dbReference>
<evidence type="ECO:0000313" key="2">
    <source>
        <dbReference type="Proteomes" id="UP000678393"/>
    </source>
</evidence>
<organism evidence="1 2">
    <name type="scientific">Candidula unifasciata</name>
    <dbReference type="NCBI Taxonomy" id="100452"/>
    <lineage>
        <taxon>Eukaryota</taxon>
        <taxon>Metazoa</taxon>
        <taxon>Spiralia</taxon>
        <taxon>Lophotrochozoa</taxon>
        <taxon>Mollusca</taxon>
        <taxon>Gastropoda</taxon>
        <taxon>Heterobranchia</taxon>
        <taxon>Euthyneura</taxon>
        <taxon>Panpulmonata</taxon>
        <taxon>Eupulmonata</taxon>
        <taxon>Stylommatophora</taxon>
        <taxon>Helicina</taxon>
        <taxon>Helicoidea</taxon>
        <taxon>Geomitridae</taxon>
        <taxon>Candidula</taxon>
    </lineage>
</organism>
<evidence type="ECO:0008006" key="3">
    <source>
        <dbReference type="Google" id="ProtNLM"/>
    </source>
</evidence>
<dbReference type="AlphaFoldDB" id="A0A8S3YYK0"/>
<accession>A0A8S3YYK0</accession>
<dbReference type="Proteomes" id="UP000678393">
    <property type="component" value="Unassembled WGS sequence"/>
</dbReference>
<dbReference type="OrthoDB" id="6073372at2759"/>
<proteinExistence type="predicted"/>
<gene>
    <name evidence="1" type="ORF">CUNI_LOCUS5828</name>
</gene>
<comment type="caution">
    <text evidence="1">The sequence shown here is derived from an EMBL/GenBank/DDBJ whole genome shotgun (WGS) entry which is preliminary data.</text>
</comment>
<feature type="non-terminal residue" evidence="1">
    <location>
        <position position="1"/>
    </location>
</feature>
<protein>
    <recommendedName>
        <fullName evidence="3">Pentatricopeptide repeat-containing protein 2, mitochondrial</fullName>
    </recommendedName>
</protein>
<name>A0A8S3YYK0_9EUPU</name>
<dbReference type="InterPro" id="IPR011990">
    <property type="entry name" value="TPR-like_helical_dom_sf"/>
</dbReference>
<dbReference type="GO" id="GO:0007005">
    <property type="term" value="P:mitochondrion organization"/>
    <property type="evidence" value="ECO:0007669"/>
    <property type="project" value="TreeGrafter"/>
</dbReference>
<evidence type="ECO:0000313" key="1">
    <source>
        <dbReference type="EMBL" id="CAG5120270.1"/>
    </source>
</evidence>
<dbReference type="EMBL" id="CAJHNH020000868">
    <property type="protein sequence ID" value="CAG5120270.1"/>
    <property type="molecule type" value="Genomic_DNA"/>
</dbReference>
<dbReference type="InterPro" id="IPR034629">
    <property type="entry name" value="PTCD2"/>
</dbReference>
<dbReference type="PANTHER" id="PTHR14700">
    <property type="entry name" value="PENTATRICOPEPTIDE REPEAT-CONTAINING PROTEIN 2, MITOCHONDRIAL"/>
    <property type="match status" value="1"/>
</dbReference>
<dbReference type="SUPFAM" id="SSF48452">
    <property type="entry name" value="TPR-like"/>
    <property type="match status" value="1"/>
</dbReference>
<dbReference type="Gene3D" id="1.25.40.10">
    <property type="entry name" value="Tetratricopeptide repeat domain"/>
    <property type="match status" value="1"/>
</dbReference>
<reference evidence="1" key="1">
    <citation type="submission" date="2021-04" db="EMBL/GenBank/DDBJ databases">
        <authorList>
            <consortium name="Molecular Ecology Group"/>
        </authorList>
    </citation>
    <scope>NUCLEOTIDE SEQUENCE</scope>
</reference>
<keyword evidence="2" id="KW-1185">Reference proteome</keyword>
<dbReference type="PANTHER" id="PTHR14700:SF0">
    <property type="entry name" value="PENTATRICOPEPTIDE REPEAT-CONTAINING PROTEIN 2, MITOCHONDRIAL"/>
    <property type="match status" value="1"/>
</dbReference>
<dbReference type="GO" id="GO:0005739">
    <property type="term" value="C:mitochondrion"/>
    <property type="evidence" value="ECO:0007669"/>
    <property type="project" value="InterPro"/>
</dbReference>
<sequence>CRTLLSDADIKLEGYLRQRIFITDLLGPAGKASLLGKLTDVKTPKEAKHLSFKIVDFLHLAETKPELAELERVFQLLSVPDDVEKSFNFGASLLRLYHHLGEPDRAYSLYKNPVCKVLLSDNTCHKVLMDLLYKHGHYYQVLDVYTSLQAFNIDCVTLAFGAFYHINTPESYEAAENLVKELLQKHTLSRRALLYVIMLSVNQNHPASALEMMKKLRADNLILNIMLMCYAKLGHIPEVFTGLEEAIKKASDLSRPLNTRLYCDTMRDVRQAITSNANQQSLQKFNKIEQELSSLGAFSPQKVTFYLDKTIFGERSNVKESGKRGIIRVEQ</sequence>